<dbReference type="STRING" id="1174501.SAMN05216192_102161"/>
<keyword evidence="3" id="KW-0479">Metal-binding</keyword>
<evidence type="ECO:0000259" key="1">
    <source>
        <dbReference type="Pfam" id="PF07299"/>
    </source>
</evidence>
<evidence type="ECO:0000259" key="2">
    <source>
        <dbReference type="Pfam" id="PF16571"/>
    </source>
</evidence>
<evidence type="ECO:0000313" key="3">
    <source>
        <dbReference type="EMBL" id="SDH96426.1"/>
    </source>
</evidence>
<dbReference type="GO" id="GO:0008270">
    <property type="term" value="F:zinc ion binding"/>
    <property type="evidence" value="ECO:0007669"/>
    <property type="project" value="UniProtKB-KW"/>
</dbReference>
<organism evidence="3 4">
    <name type="scientific">Paenibacillus typhae</name>
    <dbReference type="NCBI Taxonomy" id="1174501"/>
    <lineage>
        <taxon>Bacteria</taxon>
        <taxon>Bacillati</taxon>
        <taxon>Bacillota</taxon>
        <taxon>Bacilli</taxon>
        <taxon>Bacillales</taxon>
        <taxon>Paenibacillaceae</taxon>
        <taxon>Paenibacillus</taxon>
    </lineage>
</organism>
<keyword evidence="3" id="KW-0862">Zinc</keyword>
<name>A0A1G8GQ02_9BACL</name>
<dbReference type="Proteomes" id="UP000199050">
    <property type="component" value="Unassembled WGS sequence"/>
</dbReference>
<dbReference type="AlphaFoldDB" id="A0A1G8GQ02"/>
<dbReference type="EMBL" id="FNDX01000002">
    <property type="protein sequence ID" value="SDH96426.1"/>
    <property type="molecule type" value="Genomic_DNA"/>
</dbReference>
<evidence type="ECO:0000313" key="4">
    <source>
        <dbReference type="Proteomes" id="UP000199050"/>
    </source>
</evidence>
<dbReference type="Gene3D" id="1.20.1280.250">
    <property type="match status" value="1"/>
</dbReference>
<gene>
    <name evidence="3" type="ORF">SAMN05216192_102161</name>
</gene>
<dbReference type="CDD" id="cd16342">
    <property type="entry name" value="FusC_FusB"/>
    <property type="match status" value="1"/>
</dbReference>
<dbReference type="Pfam" id="PF07299">
    <property type="entry name" value="EF-G-binding_N"/>
    <property type="match status" value="1"/>
</dbReference>
<keyword evidence="3" id="KW-0863">Zinc-finger</keyword>
<reference evidence="4" key="1">
    <citation type="submission" date="2016-10" db="EMBL/GenBank/DDBJ databases">
        <authorList>
            <person name="Varghese N."/>
            <person name="Submissions S."/>
        </authorList>
    </citation>
    <scope>NUCLEOTIDE SEQUENCE [LARGE SCALE GENOMIC DNA]</scope>
    <source>
        <strain evidence="4">CGMCC 1.11012</strain>
    </source>
</reference>
<dbReference type="InterPro" id="IPR038344">
    <property type="entry name" value="EF-G_N_sf"/>
</dbReference>
<proteinExistence type="predicted"/>
<dbReference type="InterPro" id="IPR010841">
    <property type="entry name" value="EF-G-binding_N"/>
</dbReference>
<feature type="domain" description="Elongation factor G-binding protein N-terminal" evidence="1">
    <location>
        <begin position="17"/>
        <end position="98"/>
    </location>
</feature>
<protein>
    <submittedName>
        <fullName evidence="3">FBP C-terminal treble-clef zinc-finger</fullName>
    </submittedName>
</protein>
<dbReference type="Pfam" id="PF16571">
    <property type="entry name" value="FBP_C"/>
    <property type="match status" value="1"/>
</dbReference>
<accession>A0A1G8GQ02</accession>
<feature type="domain" description="Elongation factor G-binding protein C-terminal treble-clef zinc-finger" evidence="2">
    <location>
        <begin position="113"/>
        <end position="215"/>
    </location>
</feature>
<dbReference type="InterPro" id="IPR032330">
    <property type="entry name" value="EF-G-binding_C"/>
</dbReference>
<keyword evidence="4" id="KW-1185">Reference proteome</keyword>
<sequence length="228" mass="26108">MNASIISKGRKPMNTPFIRNHQLNVIKKQTDFLQNTLRTVADRRVLETVRYTAAATAVNAFSELTAEQRQMLEQISSFESGYDFQRFLDSLEPLMVPYPDITLKQIQKLFPKTKKLRVPDLNSIDFRYLTYLSWVDIAANKLFIVYPHQGQFIGIEGRLIPTNKKGYCLFCNRHQELAFLSVSTKPVHASQDNIASVGQYVCMDNHACNHSITSTEALEKFILSVRKS</sequence>